<keyword evidence="2" id="KW-1133">Transmembrane helix</keyword>
<dbReference type="AlphaFoldDB" id="A0A150J4W6"/>
<comment type="caution">
    <text evidence="3">The sequence shown here is derived from an EMBL/GenBank/DDBJ whole genome shotgun (WGS) entry which is preliminary data.</text>
</comment>
<feature type="region of interest" description="Disordered" evidence="1">
    <location>
        <begin position="303"/>
        <end position="332"/>
    </location>
</feature>
<evidence type="ECO:0000256" key="2">
    <source>
        <dbReference type="SAM" id="Phobius"/>
    </source>
</evidence>
<keyword evidence="2" id="KW-0472">Membrane</keyword>
<dbReference type="EMBL" id="LNGD01000039">
    <property type="protein sequence ID" value="KYC52165.1"/>
    <property type="molecule type" value="Genomic_DNA"/>
</dbReference>
<organism evidence="3 4">
    <name type="scientific">Candidatus Methanofastidiosum methylothiophilum</name>
    <dbReference type="NCBI Taxonomy" id="1705564"/>
    <lineage>
        <taxon>Archaea</taxon>
        <taxon>Methanobacteriati</taxon>
        <taxon>Methanobacteriota</taxon>
        <taxon>Stenosarchaea group</taxon>
        <taxon>Candidatus Methanofastidiosia</taxon>
        <taxon>Candidatus Methanofastidiosales</taxon>
        <taxon>Candidatus Methanofastidiosaceae</taxon>
        <taxon>Candidatus Methanofastidiosum</taxon>
    </lineage>
</organism>
<reference evidence="3 4" key="1">
    <citation type="journal article" date="2016" name="ISME J.">
        <title>Chasing the elusive Euryarchaeota class WSA2: genomes reveal a uniquely fastidious methyl-reducing methanogen.</title>
        <authorList>
            <person name="Nobu M.K."/>
            <person name="Narihiro T."/>
            <person name="Kuroda K."/>
            <person name="Mei R."/>
            <person name="Liu W.T."/>
        </authorList>
    </citation>
    <scope>NUCLEOTIDE SEQUENCE [LARGE SCALE GENOMIC DNA]</scope>
    <source>
        <strain evidence="3">U1lsi0528_Bin089</strain>
    </source>
</reference>
<proteinExistence type="predicted"/>
<evidence type="ECO:0000313" key="4">
    <source>
        <dbReference type="Proteomes" id="UP000075578"/>
    </source>
</evidence>
<dbReference type="Proteomes" id="UP000075578">
    <property type="component" value="Unassembled WGS sequence"/>
</dbReference>
<sequence length="377" mass="43627">MNRKLRLSISIMLILFTLSLFIAYVAAQTESSSQHYRFQMKFLGPEGTVRPDENLRLSDIRFIIQQDKIILKMNVYIPRNSGIEKMEISFVNDPDRSKRFFVEPAQAKDVVTSIKPLYMNAGESYFLRDGDVNRKISILSLTYKRVGDYYYQLPLNATVDSFYGEFWIVFDRGSSDPSILLEDNNINISFSYPYGNAGINGIKVPDEYTITKITPETTERVKSFVVYYSAPPTSVFFEAVKKPAEPTPLEKLSAWGNSNLGIFLIIFTFICGLDSSMVFLSSWKKVIGVRKSKNIKVTINKEECKDRPPPQPERIERQRPIPAPVTVERERPERREIVSNRYRPYGRVDNTQDLIEDIKRLEKAMEDYENSVKNRRK</sequence>
<evidence type="ECO:0000256" key="1">
    <source>
        <dbReference type="SAM" id="MobiDB-lite"/>
    </source>
</evidence>
<gene>
    <name evidence="3" type="ORF">AMQ74_00843</name>
</gene>
<feature type="compositionally biased region" description="Basic and acidic residues" evidence="1">
    <location>
        <begin position="303"/>
        <end position="319"/>
    </location>
</feature>
<protein>
    <submittedName>
        <fullName evidence="3">Uncharacterized protein</fullName>
    </submittedName>
</protein>
<keyword evidence="2" id="KW-0812">Transmembrane</keyword>
<accession>A0A150J4W6</accession>
<name>A0A150J4W6_9EURY</name>
<feature type="transmembrane region" description="Helical" evidence="2">
    <location>
        <begin position="260"/>
        <end position="283"/>
    </location>
</feature>
<evidence type="ECO:0000313" key="3">
    <source>
        <dbReference type="EMBL" id="KYC52165.1"/>
    </source>
</evidence>